<dbReference type="GO" id="GO:0006874">
    <property type="term" value="P:intracellular calcium ion homeostasis"/>
    <property type="evidence" value="ECO:0007669"/>
    <property type="project" value="TreeGrafter"/>
</dbReference>
<dbReference type="PANTHER" id="PTHR45630:SF8">
    <property type="entry name" value="CATION-TRANSPORTING ATPASE"/>
    <property type="match status" value="1"/>
</dbReference>
<dbReference type="InterPro" id="IPR006544">
    <property type="entry name" value="P-type_TPase_V"/>
</dbReference>
<dbReference type="GO" id="GO:0015203">
    <property type="term" value="F:polyamine transmembrane transporter activity"/>
    <property type="evidence" value="ECO:0007669"/>
    <property type="project" value="TreeGrafter"/>
</dbReference>
<accession>A0A7J6KQK1</accession>
<evidence type="ECO:0000256" key="7">
    <source>
        <dbReference type="ARBA" id="ARBA00022840"/>
    </source>
</evidence>
<feature type="region of interest" description="Disordered" evidence="13">
    <location>
        <begin position="479"/>
        <end position="506"/>
    </location>
</feature>
<feature type="compositionally biased region" description="Basic and acidic residues" evidence="13">
    <location>
        <begin position="479"/>
        <end position="488"/>
    </location>
</feature>
<dbReference type="SUPFAM" id="SSF56784">
    <property type="entry name" value="HAD-like"/>
    <property type="match status" value="1"/>
</dbReference>
<dbReference type="PANTHER" id="PTHR45630">
    <property type="entry name" value="CATION-TRANSPORTING ATPASE-RELATED"/>
    <property type="match status" value="1"/>
</dbReference>
<feature type="transmembrane region" description="Helical" evidence="14">
    <location>
        <begin position="126"/>
        <end position="148"/>
    </location>
</feature>
<evidence type="ECO:0000256" key="10">
    <source>
        <dbReference type="ARBA" id="ARBA00022989"/>
    </source>
</evidence>
<dbReference type="GO" id="GO:0005524">
    <property type="term" value="F:ATP binding"/>
    <property type="evidence" value="ECO:0007669"/>
    <property type="project" value="UniProtKB-KW"/>
</dbReference>
<dbReference type="EMBL" id="JABAHT010001271">
    <property type="protein sequence ID" value="KAF4649585.1"/>
    <property type="molecule type" value="Genomic_DNA"/>
</dbReference>
<evidence type="ECO:0000256" key="4">
    <source>
        <dbReference type="ARBA" id="ARBA00022692"/>
    </source>
</evidence>
<name>A0A7J6KQK1_PEROL</name>
<feature type="domain" description="P-type ATPase A" evidence="15">
    <location>
        <begin position="197"/>
        <end position="289"/>
    </location>
</feature>
<keyword evidence="8" id="KW-0460">Magnesium</keyword>
<dbReference type="GO" id="GO:0019829">
    <property type="term" value="F:ATPase-coupled monoatomic cation transmembrane transporter activity"/>
    <property type="evidence" value="ECO:0007669"/>
    <property type="project" value="TreeGrafter"/>
</dbReference>
<keyword evidence="4 14" id="KW-0812">Transmembrane</keyword>
<dbReference type="InterPro" id="IPR036412">
    <property type="entry name" value="HAD-like_sf"/>
</dbReference>
<evidence type="ECO:0000256" key="3">
    <source>
        <dbReference type="ARBA" id="ARBA00022553"/>
    </source>
</evidence>
<evidence type="ECO:0000256" key="5">
    <source>
        <dbReference type="ARBA" id="ARBA00022723"/>
    </source>
</evidence>
<sequence>MGSYRVELGSMPAYYSRFVDPDSQEEATAHIDCDGHFVQLTGASLKPLKIPLHRHGGAVWFLLNHVAYILMPTERVFRRGMFYDSIPQELMSPGAQERNGLLRIFKGTALSGALPSSSWVWLGRALWTYLVCSPVMWFQGISIGFWMLDGYYDYAFTILLLTVLARGLHLRLLHQTYQATKRAADESEEGMVCRVSFDSMTEEAPVTGLVPGDVVKLQASSSIPADCILVRGSATIEHSFISGESEVYTLLAASPGFPPGPESLLLCGGRLVNATVDAAFLVIATGNQTLQGLHLQAVANRRSGAAEIRLKRAVLGCVVILAAAGFTAFIFSWSSLQQVTLRERVMISVDVLTDALPPALPVALLVLHLSCSSSLRLPPGVLPAQRGSIPPLILAGLVDQVVLDKTNTVTTGAASVVGMACGDPMVVVRNPHHVPCTPDADLLHRALKVSHCSDRNRRALGPVDEAILDYVHRLEDGKLKKDGRDESSPTRASNRRQHDGVPTVSGTQSFATYSSCFSVEDLHLPGSSTEADSVIVAHSPFDATTRLTGVLCGAPDSRTVFYVRGAPEAIHAACKPSTIPSNFYEILDRYTTSGLRVLAYACRDNSNVEESGWMLPCNLRFLGLIFIHTTVHSASTETVRELTKADVKCVLCTGDAEGTARASASAIGLLSCSSLGYPLMQEEAVHARMTPWSKKNFVNCCNASGRTVMMCGDGTNDIPALCAAAVGLVVSSAPPYSKWNTTGALQYLAGGCLVGIDASKGPWLCCEVMSQGRGAMVAAVVLIRLAVTYSILQLSCVLLLYHSGDNLTDPQYARLDLIYSLPSLLLTALFLRPRFSTPLSATPSPNPFAVEACLTTLHVVLGIGLQVVLLSMVESETWFTSPPVSLGSAVRSYQNWTLYESLCLTYLSSAISITLRDAVKTYHLSLQSVPPAKLLASLYATVFSYKVLHILLAEHEPSSPLPFRMLLVGIYTIHVILTLTMERVGVIFCVMGHSDLQSL</sequence>
<keyword evidence="5" id="KW-0479">Metal-binding</keyword>
<evidence type="ECO:0000256" key="1">
    <source>
        <dbReference type="ARBA" id="ARBA00004141"/>
    </source>
</evidence>
<evidence type="ECO:0000256" key="13">
    <source>
        <dbReference type="SAM" id="MobiDB-lite"/>
    </source>
</evidence>
<comment type="caution">
    <text evidence="16">The sequence shown here is derived from an EMBL/GenBank/DDBJ whole genome shotgun (WGS) entry which is preliminary data.</text>
</comment>
<dbReference type="InterPro" id="IPR023298">
    <property type="entry name" value="ATPase_P-typ_TM_dom_sf"/>
</dbReference>
<dbReference type="InterPro" id="IPR023299">
    <property type="entry name" value="ATPase_P-typ_cyto_dom_N"/>
</dbReference>
<evidence type="ECO:0000256" key="2">
    <source>
        <dbReference type="ARBA" id="ARBA00006000"/>
    </source>
</evidence>
<evidence type="ECO:0000256" key="6">
    <source>
        <dbReference type="ARBA" id="ARBA00022741"/>
    </source>
</evidence>
<comment type="subcellular location">
    <subcellularLocation>
        <location evidence="1">Membrane</location>
        <topology evidence="1">Multi-pass membrane protein</topology>
    </subcellularLocation>
</comment>
<dbReference type="InterPro" id="IPR059000">
    <property type="entry name" value="ATPase_P-type_domA"/>
</dbReference>
<keyword evidence="11 14" id="KW-0472">Membrane</keyword>
<feature type="transmembrane region" description="Helical" evidence="14">
    <location>
        <begin position="154"/>
        <end position="173"/>
    </location>
</feature>
<keyword evidence="7" id="KW-0067">ATP-binding</keyword>
<dbReference type="Pfam" id="PF00702">
    <property type="entry name" value="Hydrolase"/>
    <property type="match status" value="1"/>
</dbReference>
<feature type="transmembrane region" description="Helical" evidence="14">
    <location>
        <begin position="313"/>
        <end position="333"/>
    </location>
</feature>
<dbReference type="SUPFAM" id="SSF81653">
    <property type="entry name" value="Calcium ATPase, transduction domain A"/>
    <property type="match status" value="1"/>
</dbReference>
<dbReference type="Gene3D" id="3.40.50.1000">
    <property type="entry name" value="HAD superfamily/HAD-like"/>
    <property type="match status" value="1"/>
</dbReference>
<evidence type="ECO:0000256" key="8">
    <source>
        <dbReference type="ARBA" id="ARBA00022842"/>
    </source>
</evidence>
<reference evidence="16 17" key="1">
    <citation type="submission" date="2020-04" db="EMBL/GenBank/DDBJ databases">
        <title>Perkinsus olseni comparative genomics.</title>
        <authorList>
            <person name="Bogema D.R."/>
        </authorList>
    </citation>
    <scope>NUCLEOTIDE SEQUENCE [LARGE SCALE GENOMIC DNA]</scope>
    <source>
        <strain evidence="16">ATCC PRA-179</strain>
    </source>
</reference>
<evidence type="ECO:0000256" key="12">
    <source>
        <dbReference type="ARBA" id="ARBA00049360"/>
    </source>
</evidence>
<dbReference type="GO" id="GO:0140358">
    <property type="term" value="F:P-type transmembrane transporter activity"/>
    <property type="evidence" value="ECO:0007669"/>
    <property type="project" value="InterPro"/>
</dbReference>
<keyword evidence="3" id="KW-0597">Phosphoprotein</keyword>
<keyword evidence="10 14" id="KW-1133">Transmembrane helix</keyword>
<dbReference type="GO" id="GO:0016020">
    <property type="term" value="C:membrane"/>
    <property type="evidence" value="ECO:0007669"/>
    <property type="project" value="UniProtKB-SubCell"/>
</dbReference>
<protein>
    <recommendedName>
        <fullName evidence="15">P-type ATPase A domain-containing protein</fullName>
    </recommendedName>
</protein>
<comment type="catalytic activity">
    <reaction evidence="12">
        <text>ATP + H2O = ADP + phosphate + H(+)</text>
        <dbReference type="Rhea" id="RHEA:13065"/>
        <dbReference type="ChEBI" id="CHEBI:15377"/>
        <dbReference type="ChEBI" id="CHEBI:15378"/>
        <dbReference type="ChEBI" id="CHEBI:30616"/>
        <dbReference type="ChEBI" id="CHEBI:43474"/>
        <dbReference type="ChEBI" id="CHEBI:456216"/>
    </reaction>
</comment>
<dbReference type="GO" id="GO:0016887">
    <property type="term" value="F:ATP hydrolysis activity"/>
    <property type="evidence" value="ECO:0007669"/>
    <property type="project" value="InterPro"/>
</dbReference>
<dbReference type="InterPro" id="IPR001757">
    <property type="entry name" value="P_typ_ATPase"/>
</dbReference>
<evidence type="ECO:0000259" key="15">
    <source>
        <dbReference type="Pfam" id="PF00122"/>
    </source>
</evidence>
<dbReference type="OrthoDB" id="48943at2759"/>
<dbReference type="PRINTS" id="PR00119">
    <property type="entry name" value="CATATPASE"/>
</dbReference>
<evidence type="ECO:0000256" key="14">
    <source>
        <dbReference type="SAM" id="Phobius"/>
    </source>
</evidence>
<dbReference type="Gene3D" id="3.40.1110.10">
    <property type="entry name" value="Calcium-transporting ATPase, cytoplasmic domain N"/>
    <property type="match status" value="1"/>
</dbReference>
<dbReference type="Gene3D" id="2.70.150.10">
    <property type="entry name" value="Calcium-transporting ATPase, cytoplasmic transduction domain A"/>
    <property type="match status" value="1"/>
</dbReference>
<evidence type="ECO:0000256" key="9">
    <source>
        <dbReference type="ARBA" id="ARBA00022967"/>
    </source>
</evidence>
<gene>
    <name evidence="16" type="ORF">FOZ61_001171</name>
</gene>
<proteinExistence type="inferred from homology"/>
<dbReference type="NCBIfam" id="TIGR01494">
    <property type="entry name" value="ATPase_P-type"/>
    <property type="match status" value="1"/>
</dbReference>
<dbReference type="AlphaFoldDB" id="A0A7J6KQK1"/>
<organism evidence="16 17">
    <name type="scientific">Perkinsus olseni</name>
    <name type="common">Perkinsus atlanticus</name>
    <dbReference type="NCBI Taxonomy" id="32597"/>
    <lineage>
        <taxon>Eukaryota</taxon>
        <taxon>Sar</taxon>
        <taxon>Alveolata</taxon>
        <taxon>Perkinsozoa</taxon>
        <taxon>Perkinsea</taxon>
        <taxon>Perkinsida</taxon>
        <taxon>Perkinsidae</taxon>
        <taxon>Perkinsus</taxon>
    </lineage>
</organism>
<dbReference type="Pfam" id="PF00122">
    <property type="entry name" value="E1-E2_ATPase"/>
    <property type="match status" value="1"/>
</dbReference>
<evidence type="ECO:0000313" key="17">
    <source>
        <dbReference type="Proteomes" id="UP000570595"/>
    </source>
</evidence>
<keyword evidence="6" id="KW-0547">Nucleotide-binding</keyword>
<dbReference type="Proteomes" id="UP000570595">
    <property type="component" value="Unassembled WGS sequence"/>
</dbReference>
<comment type="similarity">
    <text evidence="2">Belongs to the cation transport ATPase (P-type) (TC 3.A.3) family. Type V subfamily.</text>
</comment>
<evidence type="ECO:0000313" key="16">
    <source>
        <dbReference type="EMBL" id="KAF4649585.1"/>
    </source>
</evidence>
<dbReference type="InterPro" id="IPR023214">
    <property type="entry name" value="HAD_sf"/>
</dbReference>
<dbReference type="InterPro" id="IPR008250">
    <property type="entry name" value="ATPase_P-typ_transduc_dom_A_sf"/>
</dbReference>
<dbReference type="SUPFAM" id="SSF81665">
    <property type="entry name" value="Calcium ATPase, transmembrane domain M"/>
    <property type="match status" value="1"/>
</dbReference>
<dbReference type="PRINTS" id="PR00120">
    <property type="entry name" value="HATPASE"/>
</dbReference>
<keyword evidence="9" id="KW-1278">Translocase</keyword>
<evidence type="ECO:0000256" key="11">
    <source>
        <dbReference type="ARBA" id="ARBA00023136"/>
    </source>
</evidence>
<dbReference type="GO" id="GO:0046872">
    <property type="term" value="F:metal ion binding"/>
    <property type="evidence" value="ECO:0007669"/>
    <property type="project" value="UniProtKB-KW"/>
</dbReference>
<dbReference type="SUPFAM" id="SSF81660">
    <property type="entry name" value="Metal cation-transporting ATPase, ATP-binding domain N"/>
    <property type="match status" value="1"/>
</dbReference>